<sequence>MDCQQEVDRAVNHIRKQTSSVPEVLVMTGTGLGQSTGSLHVQARIPYGDIPGFPVSTVESHAGELVLGCLGGRQVAVMRGRFHLYEGYSPSAITFPVRVFQAMDVKTMIVTNAAGGVGADFRVGDLMLIEDHINLTGENPLVGPNRDAWGPRFPDMSCVYDRDLGSLAKDTALELGFSLQKGVYLGLKGPSFETPAEIRFFSRMGAHAVGMSTVIEVIAARHAGMRVLGLSTITNINDPDNPDTATIEAIVEEAGKTAERLDRLLTRIVEKM</sequence>
<dbReference type="NCBIfam" id="NF006054">
    <property type="entry name" value="PRK08202.1"/>
    <property type="match status" value="1"/>
</dbReference>
<dbReference type="CDD" id="cd09009">
    <property type="entry name" value="PNP-EcPNPII_like"/>
    <property type="match status" value="1"/>
</dbReference>
<comment type="caution">
    <text evidence="7">The sequence shown here is derived from an EMBL/GenBank/DDBJ whole genome shotgun (WGS) entry which is preliminary data.</text>
</comment>
<dbReference type="SUPFAM" id="SSF53167">
    <property type="entry name" value="Purine and uridine phosphorylases"/>
    <property type="match status" value="1"/>
</dbReference>
<evidence type="ECO:0000256" key="1">
    <source>
        <dbReference type="ARBA" id="ARBA00005058"/>
    </source>
</evidence>
<evidence type="ECO:0000313" key="7">
    <source>
        <dbReference type="EMBL" id="MCW7753958.1"/>
    </source>
</evidence>
<dbReference type="InterPro" id="IPR000845">
    <property type="entry name" value="Nucleoside_phosphorylase_d"/>
</dbReference>
<dbReference type="EC" id="2.4.2.1" evidence="5"/>
<dbReference type="RefSeq" id="WP_265424828.1">
    <property type="nucleotide sequence ID" value="NZ_JAPFPW010000008.1"/>
</dbReference>
<dbReference type="PANTHER" id="PTHR11904:SF9">
    <property type="entry name" value="PURINE NUCLEOSIDE PHOSPHORYLASE-RELATED"/>
    <property type="match status" value="1"/>
</dbReference>
<reference evidence="7 8" key="1">
    <citation type="submission" date="2022-11" db="EMBL/GenBank/DDBJ databases">
        <title>Desulfobotulus tamanensis H1 sp. nov. - anaerobic, alkaliphilic, sulphate reducing bacterium isolated from terrestrial mud volcano.</title>
        <authorList>
            <person name="Frolova A."/>
            <person name="Merkel A.Y."/>
            <person name="Slobodkin A.I."/>
        </authorList>
    </citation>
    <scope>NUCLEOTIDE SEQUENCE [LARGE SCALE GENOMIC DNA]</scope>
    <source>
        <strain evidence="7 8">H1</strain>
    </source>
</reference>
<keyword evidence="4 5" id="KW-0808">Transferase</keyword>
<keyword evidence="3 5" id="KW-0328">Glycosyltransferase</keyword>
<feature type="domain" description="Nucleoside phosphorylase" evidence="6">
    <location>
        <begin position="26"/>
        <end position="270"/>
    </location>
</feature>
<dbReference type="EMBL" id="JAPFPW010000008">
    <property type="protein sequence ID" value="MCW7753958.1"/>
    <property type="molecule type" value="Genomic_DNA"/>
</dbReference>
<evidence type="ECO:0000256" key="4">
    <source>
        <dbReference type="ARBA" id="ARBA00022679"/>
    </source>
</evidence>
<dbReference type="InterPro" id="IPR011270">
    <property type="entry name" value="Pur_Nuc_Pase_Ino/Guo-sp"/>
</dbReference>
<dbReference type="InterPro" id="IPR035994">
    <property type="entry name" value="Nucleoside_phosphorylase_sf"/>
</dbReference>
<dbReference type="GO" id="GO:0004731">
    <property type="term" value="F:purine-nucleoside phosphorylase activity"/>
    <property type="evidence" value="ECO:0007669"/>
    <property type="project" value="UniProtKB-EC"/>
</dbReference>
<comment type="function">
    <text evidence="5">The purine nucleoside phosphorylases catalyze the phosphorolytic breakdown of the N-glycosidic bond in the beta-(deoxy)ribonucleoside molecules, with the formation of the corresponding free purine bases and pentose-1-phosphate.</text>
</comment>
<accession>A0ABT3N921</accession>
<evidence type="ECO:0000259" key="6">
    <source>
        <dbReference type="Pfam" id="PF01048"/>
    </source>
</evidence>
<dbReference type="PIRSF" id="PIRSF000477">
    <property type="entry name" value="PurNPase"/>
    <property type="match status" value="1"/>
</dbReference>
<dbReference type="NCBIfam" id="TIGR01700">
    <property type="entry name" value="PNPH"/>
    <property type="match status" value="1"/>
</dbReference>
<protein>
    <recommendedName>
        <fullName evidence="5">Purine nucleoside phosphorylase</fullName>
        <ecNumber evidence="5">2.4.2.1</ecNumber>
    </recommendedName>
    <alternativeName>
        <fullName evidence="5">Inosine-guanosine phosphorylase</fullName>
    </alternativeName>
</protein>
<dbReference type="NCBIfam" id="TIGR01697">
    <property type="entry name" value="PNPH-PUNA-XAPA"/>
    <property type="match status" value="1"/>
</dbReference>
<comment type="pathway">
    <text evidence="1 5">Purine metabolism; purine nucleoside salvage.</text>
</comment>
<dbReference type="Pfam" id="PF01048">
    <property type="entry name" value="PNP_UDP_1"/>
    <property type="match status" value="1"/>
</dbReference>
<evidence type="ECO:0000256" key="3">
    <source>
        <dbReference type="ARBA" id="ARBA00022676"/>
    </source>
</evidence>
<dbReference type="PANTHER" id="PTHR11904">
    <property type="entry name" value="METHYLTHIOADENOSINE/PURINE NUCLEOSIDE PHOSPHORYLASE"/>
    <property type="match status" value="1"/>
</dbReference>
<keyword evidence="8" id="KW-1185">Reference proteome</keyword>
<evidence type="ECO:0000256" key="2">
    <source>
        <dbReference type="ARBA" id="ARBA00006751"/>
    </source>
</evidence>
<proteinExistence type="inferred from homology"/>
<evidence type="ECO:0000313" key="8">
    <source>
        <dbReference type="Proteomes" id="UP001209681"/>
    </source>
</evidence>
<dbReference type="Proteomes" id="UP001209681">
    <property type="component" value="Unassembled WGS sequence"/>
</dbReference>
<name>A0ABT3N921_9BACT</name>
<gene>
    <name evidence="7" type="ORF">OOT00_08165</name>
</gene>
<organism evidence="7 8">
    <name type="scientific">Desulfobotulus pelophilus</name>
    <dbReference type="NCBI Taxonomy" id="2823377"/>
    <lineage>
        <taxon>Bacteria</taxon>
        <taxon>Pseudomonadati</taxon>
        <taxon>Thermodesulfobacteriota</taxon>
        <taxon>Desulfobacteria</taxon>
        <taxon>Desulfobacterales</taxon>
        <taxon>Desulfobacteraceae</taxon>
        <taxon>Desulfobotulus</taxon>
    </lineage>
</organism>
<evidence type="ECO:0000256" key="5">
    <source>
        <dbReference type="PIRNR" id="PIRNR000477"/>
    </source>
</evidence>
<dbReference type="InterPro" id="IPR011268">
    <property type="entry name" value="Purine_phosphorylase"/>
</dbReference>
<comment type="similarity">
    <text evidence="2 5">Belongs to the PNP/MTAP phosphorylase family.</text>
</comment>
<dbReference type="Gene3D" id="3.40.50.1580">
    <property type="entry name" value="Nucleoside phosphorylase domain"/>
    <property type="match status" value="1"/>
</dbReference>